<reference evidence="2 3" key="1">
    <citation type="submission" date="2024-06" db="EMBL/GenBank/DDBJ databases">
        <authorList>
            <person name="Chen R.Y."/>
        </authorList>
    </citation>
    <scope>NUCLEOTIDE SEQUENCE [LARGE SCALE GENOMIC DNA]</scope>
    <source>
        <strain evidence="2 3">D2</strain>
    </source>
</reference>
<protein>
    <submittedName>
        <fullName evidence="2">Helix-turn-helix transcriptional regulator</fullName>
    </submittedName>
</protein>
<comment type="caution">
    <text evidence="2">The sequence shown here is derived from an EMBL/GenBank/DDBJ whole genome shotgun (WGS) entry which is preliminary data.</text>
</comment>
<keyword evidence="3" id="KW-1185">Reference proteome</keyword>
<evidence type="ECO:0000313" key="2">
    <source>
        <dbReference type="EMBL" id="MER2491508.1"/>
    </source>
</evidence>
<feature type="domain" description="HTH cro/C1-type" evidence="1">
    <location>
        <begin position="11"/>
        <end position="66"/>
    </location>
</feature>
<dbReference type="EMBL" id="JBELOE010000125">
    <property type="protein sequence ID" value="MER2491508.1"/>
    <property type="molecule type" value="Genomic_DNA"/>
</dbReference>
<organism evidence="2 3">
    <name type="scientific">Catenovulum sediminis</name>
    <dbReference type="NCBI Taxonomy" id="1740262"/>
    <lineage>
        <taxon>Bacteria</taxon>
        <taxon>Pseudomonadati</taxon>
        <taxon>Pseudomonadota</taxon>
        <taxon>Gammaproteobacteria</taxon>
        <taxon>Alteromonadales</taxon>
        <taxon>Alteromonadaceae</taxon>
        <taxon>Catenovulum</taxon>
    </lineage>
</organism>
<dbReference type="RefSeq" id="WP_143870992.1">
    <property type="nucleotide sequence ID" value="NZ_CP041660.1"/>
</dbReference>
<name>A0ABV1RF09_9ALTE</name>
<accession>A0ABV1RF09</accession>
<evidence type="ECO:0000259" key="1">
    <source>
        <dbReference type="Pfam" id="PF13443"/>
    </source>
</evidence>
<dbReference type="Pfam" id="PF13443">
    <property type="entry name" value="HTH_26"/>
    <property type="match status" value="1"/>
</dbReference>
<dbReference type="InterPro" id="IPR001387">
    <property type="entry name" value="Cro/C1-type_HTH"/>
</dbReference>
<dbReference type="SUPFAM" id="SSF47413">
    <property type="entry name" value="lambda repressor-like DNA-binding domains"/>
    <property type="match status" value="1"/>
</dbReference>
<gene>
    <name evidence="2" type="ORF">ABS311_06400</name>
</gene>
<sequence length="245" mass="28273">MSQTAALTQALKSALKAHGKTYADVATHLQLTEASVKRLFAEQSFSLSRFDKVCRMLGLEITDIVQMMQAQQPQLKQLTIEQEKEITQDMSLLLITVCVLNKWTIEDIMQYNNFSQSQCIQKLAHLDRLKIIELLPRNKIKLLVSPNFQWIKNGPIQQFFQTQLGKEYFNAAFREDEECLIVLNGMLSAKSNAEFQRKLRRLAREFDELNNEDAGLPLDEKNGVTTVLAVRRWKYGLFNPFSKKQ</sequence>
<evidence type="ECO:0000313" key="3">
    <source>
        <dbReference type="Proteomes" id="UP001467690"/>
    </source>
</evidence>
<dbReference type="InterPro" id="IPR010982">
    <property type="entry name" value="Lambda_DNA-bd_dom_sf"/>
</dbReference>
<dbReference type="Proteomes" id="UP001467690">
    <property type="component" value="Unassembled WGS sequence"/>
</dbReference>
<proteinExistence type="predicted"/>